<protein>
    <submittedName>
        <fullName evidence="2">Uncharacterized protein</fullName>
    </submittedName>
</protein>
<name>A0A8S5R9U5_9VIRU</name>
<organism evidence="2">
    <name type="scientific">virus sp. ctDYl1</name>
    <dbReference type="NCBI Taxonomy" id="2826795"/>
    <lineage>
        <taxon>Viruses</taxon>
    </lineage>
</organism>
<keyword evidence="1" id="KW-1133">Transmembrane helix</keyword>
<evidence type="ECO:0000313" key="2">
    <source>
        <dbReference type="EMBL" id="DAE27922.1"/>
    </source>
</evidence>
<keyword evidence="1" id="KW-0472">Membrane</keyword>
<sequence length="44" mass="5060">MQQRNSTSHLKRLLSGLRKMVIFTVIGIILSSLMNRIGKLDFSR</sequence>
<feature type="transmembrane region" description="Helical" evidence="1">
    <location>
        <begin position="20"/>
        <end position="38"/>
    </location>
</feature>
<evidence type="ECO:0000256" key="1">
    <source>
        <dbReference type="SAM" id="Phobius"/>
    </source>
</evidence>
<dbReference type="EMBL" id="BK015846">
    <property type="protein sequence ID" value="DAE27922.1"/>
    <property type="molecule type" value="Genomic_DNA"/>
</dbReference>
<keyword evidence="1" id="KW-0812">Transmembrane</keyword>
<accession>A0A8S5R9U5</accession>
<reference evidence="2" key="1">
    <citation type="journal article" date="2021" name="Proc. Natl. Acad. Sci. U.S.A.">
        <title>A Catalog of Tens of Thousands of Viruses from Human Metagenomes Reveals Hidden Associations with Chronic Diseases.</title>
        <authorList>
            <person name="Tisza M.J."/>
            <person name="Buck C.B."/>
        </authorList>
    </citation>
    <scope>NUCLEOTIDE SEQUENCE</scope>
    <source>
        <strain evidence="2">CtDYl1</strain>
    </source>
</reference>
<proteinExistence type="predicted"/>